<gene>
    <name evidence="2" type="ORF">EDC14_1005202</name>
</gene>
<evidence type="ECO:0000313" key="3">
    <source>
        <dbReference type="Proteomes" id="UP000295008"/>
    </source>
</evidence>
<keyword evidence="1" id="KW-1133">Transmembrane helix</keyword>
<evidence type="ECO:0000256" key="1">
    <source>
        <dbReference type="SAM" id="Phobius"/>
    </source>
</evidence>
<feature type="transmembrane region" description="Helical" evidence="1">
    <location>
        <begin position="18"/>
        <end position="41"/>
    </location>
</feature>
<proteinExistence type="predicted"/>
<dbReference type="AlphaFoldDB" id="A0A4R1S2C8"/>
<dbReference type="RefSeq" id="WP_132013481.1">
    <property type="nucleotide sequence ID" value="NZ_SLUN01000005.1"/>
</dbReference>
<keyword evidence="1" id="KW-0472">Membrane</keyword>
<evidence type="ECO:0000313" key="2">
    <source>
        <dbReference type="EMBL" id="TCL73338.1"/>
    </source>
</evidence>
<keyword evidence="3" id="KW-1185">Reference proteome</keyword>
<protein>
    <recommendedName>
        <fullName evidence="4">PilX-like prepilin protein</fullName>
    </recommendedName>
</protein>
<dbReference type="EMBL" id="SLUN01000005">
    <property type="protein sequence ID" value="TCL73338.1"/>
    <property type="molecule type" value="Genomic_DNA"/>
</dbReference>
<dbReference type="Proteomes" id="UP000295008">
    <property type="component" value="Unassembled WGS sequence"/>
</dbReference>
<accession>A0A4R1S2C8</accession>
<comment type="caution">
    <text evidence="2">The sequence shown here is derived from an EMBL/GenBank/DDBJ whole genome shotgun (WGS) entry which is preliminary data.</text>
</comment>
<organism evidence="2 3">
    <name type="scientific">Hydrogenispora ethanolica</name>
    <dbReference type="NCBI Taxonomy" id="1082276"/>
    <lineage>
        <taxon>Bacteria</taxon>
        <taxon>Bacillati</taxon>
        <taxon>Bacillota</taxon>
        <taxon>Hydrogenispora</taxon>
    </lineage>
</organism>
<name>A0A4R1S2C8_HYDET</name>
<evidence type="ECO:0008006" key="4">
    <source>
        <dbReference type="Google" id="ProtNLM"/>
    </source>
</evidence>
<reference evidence="2 3" key="1">
    <citation type="submission" date="2019-03" db="EMBL/GenBank/DDBJ databases">
        <title>Genomic Encyclopedia of Type Strains, Phase IV (KMG-IV): sequencing the most valuable type-strain genomes for metagenomic binning, comparative biology and taxonomic classification.</title>
        <authorList>
            <person name="Goeker M."/>
        </authorList>
    </citation>
    <scope>NUCLEOTIDE SEQUENCE [LARGE SCALE GENOMIC DNA]</scope>
    <source>
        <strain evidence="2 3">LX-B</strain>
    </source>
</reference>
<sequence>MDGTNAGKARAAGSEQGIALVVVLIVLVIVCLTLLAASTIVKTQLNAFSTAGATSLAVTRAEDGLALAYARLRAGDSTFQPGRSDFRVTTPDGWTIRVEYLATTPASVRATASRGKFSRTVQADVTEAEEPLPFNAHGFMAGAAMSITNGSYFLNGNSLYAVENLTLSSFSMGGTGSLVSSKTVNVSNGSLASTIKTYSNAVRETIPAPNWDSFAADPSKIYRTYTVNGGTLDISADLMNAGGKIILVRVTGGSPAIKVGANSFSNKNALIVVLKDAAVRGDSAVQPTLTLGNGNYSGQISAFVDGKVNLNSGSFNTSGVLYASGDISLTNGSFRLTGGVVSQSRITVTSVSFGIYQPQWDLYQPYFGGSGSGSGGGSGTRLTRWREP</sequence>
<keyword evidence="1" id="KW-0812">Transmembrane</keyword>